<organism evidence="2 3">
    <name type="scientific">Trichosporon asahii var. asahii (strain ATCC 90039 / CBS 2479 / JCM 2466 / KCTC 7840 / NBRC 103889/ NCYC 2677 / UAMH 7654)</name>
    <name type="common">Yeast</name>
    <dbReference type="NCBI Taxonomy" id="1186058"/>
    <lineage>
        <taxon>Eukaryota</taxon>
        <taxon>Fungi</taxon>
        <taxon>Dikarya</taxon>
        <taxon>Basidiomycota</taxon>
        <taxon>Agaricomycotina</taxon>
        <taxon>Tremellomycetes</taxon>
        <taxon>Trichosporonales</taxon>
        <taxon>Trichosporonaceae</taxon>
        <taxon>Trichosporon</taxon>
    </lineage>
</organism>
<feature type="compositionally biased region" description="Low complexity" evidence="1">
    <location>
        <begin position="164"/>
        <end position="178"/>
    </location>
</feature>
<evidence type="ECO:0008006" key="4">
    <source>
        <dbReference type="Google" id="ProtNLM"/>
    </source>
</evidence>
<dbReference type="SUPFAM" id="SSF46934">
    <property type="entry name" value="UBA-like"/>
    <property type="match status" value="1"/>
</dbReference>
<dbReference type="GeneID" id="25987138"/>
<dbReference type="HOGENOM" id="CLU_067898_0_0_1"/>
<proteinExistence type="predicted"/>
<evidence type="ECO:0000313" key="2">
    <source>
        <dbReference type="EMBL" id="EJT47513.1"/>
    </source>
</evidence>
<dbReference type="Proteomes" id="UP000002748">
    <property type="component" value="Unassembled WGS sequence"/>
</dbReference>
<evidence type="ECO:0000313" key="3">
    <source>
        <dbReference type="Proteomes" id="UP000002748"/>
    </source>
</evidence>
<gene>
    <name evidence="2" type="ORF">A1Q1_03625</name>
</gene>
<dbReference type="EMBL" id="ALBS01000239">
    <property type="protein sequence ID" value="EJT47513.1"/>
    <property type="molecule type" value="Genomic_DNA"/>
</dbReference>
<dbReference type="KEGG" id="tasa:A1Q1_03625"/>
<dbReference type="AlphaFoldDB" id="J5QIK5"/>
<comment type="caution">
    <text evidence="2">The sequence shown here is derived from an EMBL/GenBank/DDBJ whole genome shotgun (WGS) entry which is preliminary data.</text>
</comment>
<reference evidence="2 3" key="1">
    <citation type="journal article" date="2012" name="Eukaryot. Cell">
        <title>Draft genome sequence of CBS 2479, the standard type strain of Trichosporon asahii.</title>
        <authorList>
            <person name="Yang R.Y."/>
            <person name="Li H.T."/>
            <person name="Zhu H."/>
            <person name="Zhou G.P."/>
            <person name="Wang M."/>
            <person name="Wang L."/>
        </authorList>
    </citation>
    <scope>NUCLEOTIDE SEQUENCE [LARGE SCALE GENOMIC DNA]</scope>
    <source>
        <strain evidence="3">ATCC 90039 / CBS 2479 / JCM 2466 / KCTC 7840 / NCYC 2677 / UAMH 7654</strain>
    </source>
</reference>
<evidence type="ECO:0000256" key="1">
    <source>
        <dbReference type="SAM" id="MobiDB-lite"/>
    </source>
</evidence>
<dbReference type="VEuPathDB" id="FungiDB:A1Q1_03625"/>
<accession>J5QIK5</accession>
<sequence length="351" mass="38727">MPPRHNTPQHLGVSLGVDRIVCFSPDPAPAHLLVKHTRPFSALLHFSHHLLSAHLNVKANERRPVFAPNSCPVLWVGPLTTERSLVSRLFHRPDEAVVRDLMSRGATREEARRAAKAMKTPEGAAGYLAAHRELCDLTHPCESPDQCWEYHGKPRRSASVATPSASGYAAGSGVASGSRSRRQTTGGLEEKDEAVLYLASHGFSERTAASALAFCAGDRDAALSALEHTRHTRVVPECSHCIAHPPAQDLDAGPYAGANVPNAANAVTDEPAPPEQDADELPQYSSAREYNRARRREQREEERIEALIRQHHQRGKKNRENWGKTCPSSQIVAARARLMFNPRARWDDLLY</sequence>
<feature type="region of interest" description="Disordered" evidence="1">
    <location>
        <begin position="159"/>
        <end position="188"/>
    </location>
</feature>
<protein>
    <recommendedName>
        <fullName evidence="4">UBA domain-containing protein</fullName>
    </recommendedName>
</protein>
<feature type="region of interest" description="Disordered" evidence="1">
    <location>
        <begin position="265"/>
        <end position="297"/>
    </location>
</feature>
<name>J5QIK5_TRIAS</name>
<dbReference type="RefSeq" id="XP_014178898.1">
    <property type="nucleotide sequence ID" value="XM_014323423.1"/>
</dbReference>
<dbReference type="InterPro" id="IPR009060">
    <property type="entry name" value="UBA-like_sf"/>
</dbReference>